<name>A0A397W3M9_9GLOM</name>
<feature type="compositionally biased region" description="Polar residues" evidence="1">
    <location>
        <begin position="210"/>
        <end position="220"/>
    </location>
</feature>
<dbReference type="EMBL" id="QKWP01000040">
    <property type="protein sequence ID" value="RIB29350.1"/>
    <property type="molecule type" value="Genomic_DNA"/>
</dbReference>
<keyword evidence="3" id="KW-1185">Reference proteome</keyword>
<feature type="compositionally biased region" description="Basic and acidic residues" evidence="1">
    <location>
        <begin position="235"/>
        <end position="247"/>
    </location>
</feature>
<evidence type="ECO:0000313" key="3">
    <source>
        <dbReference type="Proteomes" id="UP000266673"/>
    </source>
</evidence>
<accession>A0A397W3M9</accession>
<reference evidence="2 3" key="1">
    <citation type="submission" date="2018-06" db="EMBL/GenBank/DDBJ databases">
        <title>Comparative genomics reveals the genomic features of Rhizophagus irregularis, R. cerebriforme, R. diaphanum and Gigaspora rosea, and their symbiotic lifestyle signature.</title>
        <authorList>
            <person name="Morin E."/>
            <person name="San Clemente H."/>
            <person name="Chen E.C.H."/>
            <person name="De La Providencia I."/>
            <person name="Hainaut M."/>
            <person name="Kuo A."/>
            <person name="Kohler A."/>
            <person name="Murat C."/>
            <person name="Tang N."/>
            <person name="Roy S."/>
            <person name="Loubradou J."/>
            <person name="Henrissat B."/>
            <person name="Grigoriev I.V."/>
            <person name="Corradi N."/>
            <person name="Roux C."/>
            <person name="Martin F.M."/>
        </authorList>
    </citation>
    <scope>NUCLEOTIDE SEQUENCE [LARGE SCALE GENOMIC DNA]</scope>
    <source>
        <strain evidence="2 3">DAOM 194757</strain>
    </source>
</reference>
<sequence length="260" mass="30184">MPCYASTIVRIKYVKKYEKEDANYIRVWAIGGYPIEREDNNIEMTLFMLINIDERDPETQAIFEKDNFYCVGGKIVPSYYEGKKQTKITISTSTHLAILNKVTASNKCPLKVSLIRIPQEIPREIKNNKNAIIYTLVTDNISEEYNFVVKVTFPYLNLHFAHLKTIKKYFNNVSTQATSASKNSVHSKLYKMHQNICENFEEKLENENLPSNNSDNFYNKSESISSTDSHSSKRVKVEDVDDKKSDYEIYENDDNLTEHD</sequence>
<evidence type="ECO:0000256" key="1">
    <source>
        <dbReference type="SAM" id="MobiDB-lite"/>
    </source>
</evidence>
<dbReference type="OrthoDB" id="2442478at2759"/>
<evidence type="ECO:0000313" key="2">
    <source>
        <dbReference type="EMBL" id="RIB29350.1"/>
    </source>
</evidence>
<feature type="compositionally biased region" description="Acidic residues" evidence="1">
    <location>
        <begin position="248"/>
        <end position="260"/>
    </location>
</feature>
<comment type="caution">
    <text evidence="2">The sequence shown here is derived from an EMBL/GenBank/DDBJ whole genome shotgun (WGS) entry which is preliminary data.</text>
</comment>
<gene>
    <name evidence="2" type="ORF">C2G38_2155609</name>
</gene>
<proteinExistence type="predicted"/>
<protein>
    <submittedName>
        <fullName evidence="2">Uncharacterized protein</fullName>
    </submittedName>
</protein>
<feature type="region of interest" description="Disordered" evidence="1">
    <location>
        <begin position="207"/>
        <end position="260"/>
    </location>
</feature>
<dbReference type="AlphaFoldDB" id="A0A397W3M9"/>
<organism evidence="2 3">
    <name type="scientific">Gigaspora rosea</name>
    <dbReference type="NCBI Taxonomy" id="44941"/>
    <lineage>
        <taxon>Eukaryota</taxon>
        <taxon>Fungi</taxon>
        <taxon>Fungi incertae sedis</taxon>
        <taxon>Mucoromycota</taxon>
        <taxon>Glomeromycotina</taxon>
        <taxon>Glomeromycetes</taxon>
        <taxon>Diversisporales</taxon>
        <taxon>Gigasporaceae</taxon>
        <taxon>Gigaspora</taxon>
    </lineage>
</organism>
<dbReference type="Proteomes" id="UP000266673">
    <property type="component" value="Unassembled WGS sequence"/>
</dbReference>